<keyword evidence="6" id="KW-1185">Reference proteome</keyword>
<dbReference type="Pfam" id="PF13365">
    <property type="entry name" value="Trypsin_2"/>
    <property type="match status" value="1"/>
</dbReference>
<keyword evidence="3" id="KW-0732">Signal</keyword>
<dbReference type="RefSeq" id="WP_173806516.1">
    <property type="nucleotide sequence ID" value="NZ_JABSNM010000016.1"/>
</dbReference>
<dbReference type="PANTHER" id="PTHR43343">
    <property type="entry name" value="PEPTIDASE S12"/>
    <property type="match status" value="1"/>
</dbReference>
<keyword evidence="5" id="KW-0560">Oxidoreductase</keyword>
<feature type="domain" description="PDZ" evidence="4">
    <location>
        <begin position="272"/>
        <end position="357"/>
    </location>
</feature>
<dbReference type="Proteomes" id="UP001516061">
    <property type="component" value="Unassembled WGS sequence"/>
</dbReference>
<feature type="signal peptide" evidence="3">
    <location>
        <begin position="1"/>
        <end position="39"/>
    </location>
</feature>
<dbReference type="Gene3D" id="2.30.42.10">
    <property type="match status" value="1"/>
</dbReference>
<dbReference type="SUPFAM" id="SSF50156">
    <property type="entry name" value="PDZ domain-like"/>
    <property type="match status" value="1"/>
</dbReference>
<gene>
    <name evidence="5" type="ORF">HNQ01_003307</name>
</gene>
<evidence type="ECO:0000256" key="3">
    <source>
        <dbReference type="SAM" id="SignalP"/>
    </source>
</evidence>
<dbReference type="CDD" id="cd06779">
    <property type="entry name" value="cpPDZ_Deg_HtrA-like"/>
    <property type="match status" value="1"/>
</dbReference>
<evidence type="ECO:0000259" key="4">
    <source>
        <dbReference type="SMART" id="SM00228"/>
    </source>
</evidence>
<comment type="caution">
    <text evidence="5">The sequence shown here is derived from an EMBL/GenBank/DDBJ whole genome shotgun (WGS) entry which is preliminary data.</text>
</comment>
<evidence type="ECO:0000256" key="2">
    <source>
        <dbReference type="ARBA" id="ARBA00022801"/>
    </source>
</evidence>
<evidence type="ECO:0000313" key="6">
    <source>
        <dbReference type="Proteomes" id="UP001516061"/>
    </source>
</evidence>
<dbReference type="SMART" id="SM00228">
    <property type="entry name" value="PDZ"/>
    <property type="match status" value="1"/>
</dbReference>
<dbReference type="EMBL" id="JABSNM010000016">
    <property type="protein sequence ID" value="NRT57551.1"/>
    <property type="molecule type" value="Genomic_DNA"/>
</dbReference>
<dbReference type="InterPro" id="IPR036034">
    <property type="entry name" value="PDZ_sf"/>
</dbReference>
<dbReference type="InterPro" id="IPR009003">
    <property type="entry name" value="Peptidase_S1_PA"/>
</dbReference>
<feature type="chain" id="PRO_5045932706" evidence="3">
    <location>
        <begin position="40"/>
        <end position="371"/>
    </location>
</feature>
<proteinExistence type="predicted"/>
<dbReference type="PRINTS" id="PR00834">
    <property type="entry name" value="PROTEASES2C"/>
</dbReference>
<dbReference type="InterPro" id="IPR001940">
    <property type="entry name" value="Peptidase_S1C"/>
</dbReference>
<sequence>MNPIASPTTLTGQPLSRFPGLRTAAALLALALLPTLASAREEAAPRAVTPRGGLLADEQAVVGLFEQSSPSVAYITTETVQRGVFGGAEVSQGAGSGFVWDATGHVVTNFHVVKGARRVFVQLDAGKPIDAEVVGGAPEYDLAVLRLKSVPKNLRPVPLGSSRDLRIGQTVYAIGNPFGLQRTLTKGLVSALDRELPTANFREVAGVIQTDAAINPGNSGGPLLDSAGRLIGVNSAIRSTSGSSSGIGFAIPVDLVNRVVPSLINRGQAPLPGIGVTPISPDQVARAGISGVVLGAVGRGTPAAAAGLQPYNPQTGDLGDVIVGVNGRTVQTLSSFVSELERAGIDSTVELTVRRGDKERRVRVKVIDLRG</sequence>
<dbReference type="SUPFAM" id="SSF50494">
    <property type="entry name" value="Trypsin-like serine proteases"/>
    <property type="match status" value="1"/>
</dbReference>
<dbReference type="Pfam" id="PF13180">
    <property type="entry name" value="PDZ_2"/>
    <property type="match status" value="1"/>
</dbReference>
<dbReference type="Gene3D" id="2.40.10.120">
    <property type="match status" value="1"/>
</dbReference>
<dbReference type="InterPro" id="IPR001478">
    <property type="entry name" value="PDZ"/>
</dbReference>
<evidence type="ECO:0000313" key="5">
    <source>
        <dbReference type="EMBL" id="NRT57551.1"/>
    </source>
</evidence>
<organism evidence="5 6">
    <name type="scientific">Sphaerotilus uruguayifluvii</name>
    <dbReference type="NCBI Taxonomy" id="2735897"/>
    <lineage>
        <taxon>Bacteria</taxon>
        <taxon>Pseudomonadati</taxon>
        <taxon>Pseudomonadota</taxon>
        <taxon>Betaproteobacteria</taxon>
        <taxon>Burkholderiales</taxon>
        <taxon>Sphaerotilaceae</taxon>
        <taxon>Sphaerotilus</taxon>
    </lineage>
</organism>
<reference evidence="5 6" key="1">
    <citation type="submission" date="2020-05" db="EMBL/GenBank/DDBJ databases">
        <title>Genomic Encyclopedia of Type Strains, Phase IV (KMG-V): Genome sequencing to study the core and pangenomes of soil and plant-associated prokaryotes.</title>
        <authorList>
            <person name="Whitman W."/>
        </authorList>
    </citation>
    <scope>NUCLEOTIDE SEQUENCE [LARGE SCALE GENOMIC DNA]</scope>
    <source>
        <strain evidence="5 6">C29</strain>
    </source>
</reference>
<evidence type="ECO:0000256" key="1">
    <source>
        <dbReference type="ARBA" id="ARBA00022670"/>
    </source>
</evidence>
<dbReference type="EC" id="1.3.1.74" evidence="5"/>
<name>A0ABX2G5E4_9BURK</name>
<dbReference type="GO" id="GO:0032440">
    <property type="term" value="F:2-alkenal reductase [NAD(P)H] activity"/>
    <property type="evidence" value="ECO:0007669"/>
    <property type="project" value="UniProtKB-EC"/>
</dbReference>
<keyword evidence="1" id="KW-0645">Protease</keyword>
<dbReference type="InterPro" id="IPR051201">
    <property type="entry name" value="Chloro_Bact_Ser_Proteases"/>
</dbReference>
<keyword evidence="2" id="KW-0378">Hydrolase</keyword>
<dbReference type="PANTHER" id="PTHR43343:SF3">
    <property type="entry name" value="PROTEASE DO-LIKE 8, CHLOROPLASTIC"/>
    <property type="match status" value="1"/>
</dbReference>
<protein>
    <submittedName>
        <fullName evidence="5">2-alkenal reductase</fullName>
        <ecNumber evidence="5">1.3.1.74</ecNumber>
    </submittedName>
</protein>
<accession>A0ABX2G5E4</accession>